<gene>
    <name evidence="2" type="ORF">DVH24_017808</name>
</gene>
<feature type="transmembrane region" description="Helical" evidence="1">
    <location>
        <begin position="6"/>
        <end position="23"/>
    </location>
</feature>
<evidence type="ECO:0000313" key="2">
    <source>
        <dbReference type="EMBL" id="RXI05766.1"/>
    </source>
</evidence>
<keyword evidence="1" id="KW-1133">Transmembrane helix</keyword>
<dbReference type="AlphaFoldDB" id="A0A498KEF3"/>
<name>A0A498KEF3_MALDO</name>
<comment type="caution">
    <text evidence="2">The sequence shown here is derived from an EMBL/GenBank/DDBJ whole genome shotgun (WGS) entry which is preliminary data.</text>
</comment>
<dbReference type="Proteomes" id="UP000290289">
    <property type="component" value="Chromosome 2"/>
</dbReference>
<keyword evidence="1" id="KW-0812">Transmembrane</keyword>
<keyword evidence="3" id="KW-1185">Reference proteome</keyword>
<proteinExistence type="predicted"/>
<evidence type="ECO:0000313" key="3">
    <source>
        <dbReference type="Proteomes" id="UP000290289"/>
    </source>
</evidence>
<keyword evidence="1" id="KW-0472">Membrane</keyword>
<organism evidence="2 3">
    <name type="scientific">Malus domestica</name>
    <name type="common">Apple</name>
    <name type="synonym">Pyrus malus</name>
    <dbReference type="NCBI Taxonomy" id="3750"/>
    <lineage>
        <taxon>Eukaryota</taxon>
        <taxon>Viridiplantae</taxon>
        <taxon>Streptophyta</taxon>
        <taxon>Embryophyta</taxon>
        <taxon>Tracheophyta</taxon>
        <taxon>Spermatophyta</taxon>
        <taxon>Magnoliopsida</taxon>
        <taxon>eudicotyledons</taxon>
        <taxon>Gunneridae</taxon>
        <taxon>Pentapetalae</taxon>
        <taxon>rosids</taxon>
        <taxon>fabids</taxon>
        <taxon>Rosales</taxon>
        <taxon>Rosaceae</taxon>
        <taxon>Amygdaloideae</taxon>
        <taxon>Maleae</taxon>
        <taxon>Malus</taxon>
    </lineage>
</organism>
<evidence type="ECO:0000256" key="1">
    <source>
        <dbReference type="SAM" id="Phobius"/>
    </source>
</evidence>
<sequence>MFPVYAELFGFVVVVVSHCFYLYSTFKWNCNVKTDSKAEEFNEGMAAGSGTKLTPEEEEAKLRYGPCERCGKEKDHATKNCPLKTIWI</sequence>
<protein>
    <submittedName>
        <fullName evidence="2">Uncharacterized protein</fullName>
    </submittedName>
</protein>
<reference evidence="2 3" key="1">
    <citation type="submission" date="2018-10" db="EMBL/GenBank/DDBJ databases">
        <title>A high-quality apple genome assembly.</title>
        <authorList>
            <person name="Hu J."/>
        </authorList>
    </citation>
    <scope>NUCLEOTIDE SEQUENCE [LARGE SCALE GENOMIC DNA]</scope>
    <source>
        <strain evidence="3">cv. HFTH1</strain>
        <tissue evidence="2">Young leaf</tissue>
    </source>
</reference>
<accession>A0A498KEF3</accession>
<dbReference type="EMBL" id="RDQH01000328">
    <property type="protein sequence ID" value="RXI05766.1"/>
    <property type="molecule type" value="Genomic_DNA"/>
</dbReference>